<feature type="compositionally biased region" description="Pro residues" evidence="1">
    <location>
        <begin position="1"/>
        <end position="12"/>
    </location>
</feature>
<feature type="compositionally biased region" description="Polar residues" evidence="1">
    <location>
        <begin position="85"/>
        <end position="94"/>
    </location>
</feature>
<dbReference type="EMBL" id="KN848586">
    <property type="protein sequence ID" value="KIR81741.1"/>
    <property type="molecule type" value="Genomic_DNA"/>
</dbReference>
<feature type="region of interest" description="Disordered" evidence="1">
    <location>
        <begin position="712"/>
        <end position="766"/>
    </location>
</feature>
<keyword evidence="3" id="KW-1185">Reference proteome</keyword>
<feature type="compositionally biased region" description="Basic and acidic residues" evidence="1">
    <location>
        <begin position="141"/>
        <end position="180"/>
    </location>
</feature>
<evidence type="ECO:0008006" key="4">
    <source>
        <dbReference type="Google" id="ProtNLM"/>
    </source>
</evidence>
<feature type="compositionally biased region" description="Polar residues" evidence="1">
    <location>
        <begin position="312"/>
        <end position="324"/>
    </location>
</feature>
<protein>
    <recommendedName>
        <fullName evidence="4">BZIP domain-containing protein</fullName>
    </recommendedName>
</protein>
<feature type="region of interest" description="Disordered" evidence="1">
    <location>
        <begin position="490"/>
        <end position="514"/>
    </location>
</feature>
<evidence type="ECO:0000313" key="3">
    <source>
        <dbReference type="Proteomes" id="UP000054272"/>
    </source>
</evidence>
<evidence type="ECO:0000313" key="2">
    <source>
        <dbReference type="EMBL" id="KIR81741.1"/>
    </source>
</evidence>
<feature type="region of interest" description="Disordered" evidence="1">
    <location>
        <begin position="130"/>
        <end position="199"/>
    </location>
</feature>
<accession>A0ABR5C1J3</accession>
<sequence length="848" mass="91001">MFPLEHYPPPPNMRGTEQNVSQQDCPATTYMPSQLTTHVHAQYQPLMHIPQHQATHPSSPEDCSRLPSFQVTQPTPTKGRKFRRSNTNASTSGESVFVGSPTWQTGLLPSPVERGSGTFEVSIEPLSTLAPAVSGSRSRPRSPEPDTRKDGFSGSERQAEEIRQAEIMAEKQARMREKGRERQRRKRERDKKAREAAAAAMNCTKGTPAHLSSNASKTLNMNMPSPESSNYASLATGSYFSISPTHPLTLSAGSTSVSGESSPNTLFSPAISTPGTGYSIDGMVVGGYPGSELTGNASRGSRIARASSGSIPTNSIPMGVSSTGLPVLQGDKAAGPSPPYKRRKSEPKPESFRQSADNVFGAGLNFIEQVKKERPKPHRAQSDGFVLAGEANKTASSRSPTPPPVPTLPDEYRRSSTAVPAHDLQSSPASVEASYFASTMILSLCQSELSDVKQFKERLGLGDAEMESMKEGLATFYDKWALERRMSKISLDNPKSGNIGSASNVSVGSTTHSPSRIPASLSTAFFTPASGSATHHDIQAPATLPLSLPTQHESPLASQNHGRQRSLSALSVITRPNTVRWQPETPTTQSAKSLLASKDDAGSPITSSIHTPSTGQGTFPALHNFMSLKSQSYRPATDPTGSRSYTTFNRADVNEMPSDEVWDQMVSETKGTNLDSPLLLTGQPELMAVSMPHATSMAHSRCNVMVEGNVSGGGNNSSSQLERHRSFPGHYRTPSGPRSSGLKSAQGIPFTPPTPLDARGQGQGNYAANEDLADPLFYSGVFGGPPLQVLDQSQIAQPQTQTHSQDLLQQPQTLFNYLPVSDFSLPPLLSSRSQTPQASFPQPQAENR</sequence>
<organism evidence="2 3">
    <name type="scientific">Cryptococcus gattii EJB2</name>
    <dbReference type="NCBI Taxonomy" id="1296103"/>
    <lineage>
        <taxon>Eukaryota</taxon>
        <taxon>Fungi</taxon>
        <taxon>Dikarya</taxon>
        <taxon>Basidiomycota</taxon>
        <taxon>Agaricomycotina</taxon>
        <taxon>Tremellomycetes</taxon>
        <taxon>Tremellales</taxon>
        <taxon>Cryptococcaceae</taxon>
        <taxon>Cryptococcus</taxon>
        <taxon>Cryptococcus gattii species complex</taxon>
    </lineage>
</organism>
<reference evidence="2 3" key="1">
    <citation type="submission" date="2015-01" db="EMBL/GenBank/DDBJ databases">
        <title>The Genome Sequence of Cryptococcus gattii EJB2.</title>
        <authorList>
            <consortium name="The Broad Institute Genomics Platform"/>
            <person name="Cuomo C."/>
            <person name="Litvintseva A."/>
            <person name="Chen Y."/>
            <person name="Heitman J."/>
            <person name="Sun S."/>
            <person name="Springer D."/>
            <person name="Dromer F."/>
            <person name="Young S."/>
            <person name="Zeng Q."/>
            <person name="Gargeya S."/>
            <person name="Abouelleil A."/>
            <person name="Alvarado L."/>
            <person name="Chapman S.B."/>
            <person name="Gainer-Dewar J."/>
            <person name="Goldberg J."/>
            <person name="Griggs A."/>
            <person name="Gujja S."/>
            <person name="Hansen M."/>
            <person name="Howarth C."/>
            <person name="Imamovic A."/>
            <person name="Larimer J."/>
            <person name="Murphy C."/>
            <person name="Naylor J."/>
            <person name="Pearson M."/>
            <person name="Priest M."/>
            <person name="Roberts A."/>
            <person name="Saif S."/>
            <person name="Shea T."/>
            <person name="Sykes S."/>
            <person name="Wortman J."/>
            <person name="Nusbaum C."/>
            <person name="Birren B."/>
        </authorList>
    </citation>
    <scope>NUCLEOTIDE SEQUENCE [LARGE SCALE GENOMIC DNA]</scope>
    <source>
        <strain evidence="2 3">EJB2</strain>
    </source>
</reference>
<feature type="region of interest" description="Disordered" evidence="1">
    <location>
        <begin position="826"/>
        <end position="848"/>
    </location>
</feature>
<feature type="region of interest" description="Disordered" evidence="1">
    <location>
        <begin position="1"/>
        <end position="24"/>
    </location>
</feature>
<proteinExistence type="predicted"/>
<feature type="region of interest" description="Disordered" evidence="1">
    <location>
        <begin position="305"/>
        <end position="354"/>
    </location>
</feature>
<feature type="compositionally biased region" description="Polar residues" evidence="1">
    <location>
        <begin position="67"/>
        <end position="76"/>
    </location>
</feature>
<feature type="compositionally biased region" description="Polar residues" evidence="1">
    <location>
        <begin position="15"/>
        <end position="24"/>
    </location>
</feature>
<feature type="compositionally biased region" description="Polar residues" evidence="1">
    <location>
        <begin position="830"/>
        <end position="848"/>
    </location>
</feature>
<feature type="region of interest" description="Disordered" evidence="1">
    <location>
        <begin position="51"/>
        <end position="116"/>
    </location>
</feature>
<dbReference type="Proteomes" id="UP000054272">
    <property type="component" value="Unassembled WGS sequence"/>
</dbReference>
<gene>
    <name evidence="2" type="ORF">I306_01051</name>
</gene>
<name>A0ABR5C1J3_9TREE</name>
<feature type="compositionally biased region" description="Polar residues" evidence="1">
    <location>
        <begin position="493"/>
        <end position="514"/>
    </location>
</feature>
<evidence type="ECO:0000256" key="1">
    <source>
        <dbReference type="SAM" id="MobiDB-lite"/>
    </source>
</evidence>